<protein>
    <recommendedName>
        <fullName evidence="3">Response regulatory domain-containing protein</fullName>
    </recommendedName>
</protein>
<evidence type="ECO:0000313" key="5">
    <source>
        <dbReference type="Proteomes" id="UP000078070"/>
    </source>
</evidence>
<feature type="domain" description="Response regulatory" evidence="3">
    <location>
        <begin position="110"/>
        <end position="228"/>
    </location>
</feature>
<dbReference type="SUPFAM" id="SSF47226">
    <property type="entry name" value="Histidine-containing phosphotransfer domain, HPT domain"/>
    <property type="match status" value="1"/>
</dbReference>
<dbReference type="AlphaFoldDB" id="A0A1A9F0Q9"/>
<evidence type="ECO:0000259" key="3">
    <source>
        <dbReference type="PROSITE" id="PS50110"/>
    </source>
</evidence>
<dbReference type="SMART" id="SM00448">
    <property type="entry name" value="REC"/>
    <property type="match status" value="2"/>
</dbReference>
<dbReference type="InterPro" id="IPR035965">
    <property type="entry name" value="PAS-like_dom_sf"/>
</dbReference>
<dbReference type="CDD" id="cd00156">
    <property type="entry name" value="REC"/>
    <property type="match status" value="1"/>
</dbReference>
<evidence type="ECO:0000256" key="1">
    <source>
        <dbReference type="ARBA" id="ARBA00022553"/>
    </source>
</evidence>
<dbReference type="GO" id="GO:0000160">
    <property type="term" value="P:phosphorelay signal transduction system"/>
    <property type="evidence" value="ECO:0007669"/>
    <property type="project" value="InterPro"/>
</dbReference>
<dbReference type="InterPro" id="IPR050595">
    <property type="entry name" value="Bact_response_regulator"/>
</dbReference>
<dbReference type="InterPro" id="IPR011006">
    <property type="entry name" value="CheY-like_superfamily"/>
</dbReference>
<dbReference type="InterPro" id="IPR001789">
    <property type="entry name" value="Sig_transdc_resp-reg_receiver"/>
</dbReference>
<dbReference type="SUPFAM" id="SSF55785">
    <property type="entry name" value="PYP-like sensor domain (PAS domain)"/>
    <property type="match status" value="1"/>
</dbReference>
<dbReference type="STRING" id="1821621.A8C75_15510"/>
<dbReference type="Proteomes" id="UP000078070">
    <property type="component" value="Chromosome"/>
</dbReference>
<reference evidence="5" key="1">
    <citation type="submission" date="2016-05" db="EMBL/GenBank/DDBJ databases">
        <authorList>
            <person name="Baek K."/>
            <person name="Yang S.-J."/>
        </authorList>
    </citation>
    <scope>NUCLEOTIDE SEQUENCE [LARGE SCALE GENOMIC DNA]</scope>
    <source>
        <strain evidence="5">ST58-10</strain>
    </source>
</reference>
<dbReference type="PROSITE" id="PS50110">
    <property type="entry name" value="RESPONSE_REGULATORY"/>
    <property type="match status" value="2"/>
</dbReference>
<evidence type="ECO:0000256" key="2">
    <source>
        <dbReference type="PROSITE-ProRule" id="PRU00169"/>
    </source>
</evidence>
<feature type="domain" description="Response regulatory" evidence="3">
    <location>
        <begin position="237"/>
        <end position="353"/>
    </location>
</feature>
<name>A0A1A9F0Q9_9GAMM</name>
<reference evidence="4 5" key="2">
    <citation type="journal article" date="2018" name="Int. J. Syst. Evol. Microbiol.">
        <title>Marinobacterium aestuarii sp. nov., a benzene-degrading marine bacterium isolated from estuary sediment.</title>
        <authorList>
            <person name="Bae S.S."/>
            <person name="Jung J."/>
            <person name="Chung D."/>
            <person name="Baek K."/>
        </authorList>
    </citation>
    <scope>NUCLEOTIDE SEQUENCE [LARGE SCALE GENOMIC DNA]</scope>
    <source>
        <strain evidence="4 5">ST58-10</strain>
    </source>
</reference>
<gene>
    <name evidence="4" type="ORF">A8C75_15510</name>
</gene>
<accession>A0A1A9F0Q9</accession>
<dbReference type="SUPFAM" id="SSF52172">
    <property type="entry name" value="CheY-like"/>
    <property type="match status" value="2"/>
</dbReference>
<dbReference type="Gene3D" id="3.30.450.20">
    <property type="entry name" value="PAS domain"/>
    <property type="match status" value="1"/>
</dbReference>
<evidence type="ECO:0000313" key="4">
    <source>
        <dbReference type="EMBL" id="ANG63745.1"/>
    </source>
</evidence>
<dbReference type="KEGG" id="mars:A8C75_15510"/>
<feature type="modified residue" description="4-aspartylphosphate" evidence="2">
    <location>
        <position position="160"/>
    </location>
</feature>
<dbReference type="InterPro" id="IPR036641">
    <property type="entry name" value="HPT_dom_sf"/>
</dbReference>
<dbReference type="EMBL" id="CP015839">
    <property type="protein sequence ID" value="ANG63745.1"/>
    <property type="molecule type" value="Genomic_DNA"/>
</dbReference>
<keyword evidence="1 2" id="KW-0597">Phosphoprotein</keyword>
<comment type="caution">
    <text evidence="2">Lacks conserved residue(s) required for the propagation of feature annotation.</text>
</comment>
<dbReference type="Pfam" id="PF00072">
    <property type="entry name" value="Response_reg"/>
    <property type="match status" value="2"/>
</dbReference>
<proteinExistence type="predicted"/>
<dbReference type="PANTHER" id="PTHR44591:SF3">
    <property type="entry name" value="RESPONSE REGULATORY DOMAIN-CONTAINING PROTEIN"/>
    <property type="match status" value="1"/>
</dbReference>
<sequence length="480" mass="52411">MQAGRVGPGYWQSGPVQELCRLLHSLVGAAGTFGQSGLGGKARCLLDFIEGWSEDKAGPTQAEWAVWTGLLESMKSVPLSSPQQRRWDDGVVFDLGVDQAPSLANTLRPSIDVLEDDLEQAAVLQTLLESHGYDVRVFEETADFRDAWLGGHRADLVLADMVFAERVQAGAEVVVEVLATVENAPPVVFLSARDDVPARLAAFRAGASRYLTKPVQPARLFELVDELSLRRPAEPYRVMVVDDDPVQAELTAKPLLDAGMCVQVLHQPLETLDMLRSFGPDLLLLNISMLQASGPEIAAILREEDQFAFLPILFLSAEKSAATQLMALGLGGDDFLLKPIRAVALLAAVRARAWRARRMRLLGARYQALSYEHERLLDGVSHGIALARADATGSLTMTNGRLRALLGYDSAQAWRQEGLPALSQQLHDLIVMCLAVGETWQGQMTLQHRNGRAITVESTITPFGDADGRSYKAFVIVQPE</sequence>
<dbReference type="PANTHER" id="PTHR44591">
    <property type="entry name" value="STRESS RESPONSE REGULATOR PROTEIN 1"/>
    <property type="match status" value="1"/>
</dbReference>
<dbReference type="Gene3D" id="3.40.50.2300">
    <property type="match status" value="2"/>
</dbReference>
<organism evidence="4 5">
    <name type="scientific">Marinobacterium aestuarii</name>
    <dbReference type="NCBI Taxonomy" id="1821621"/>
    <lineage>
        <taxon>Bacteria</taxon>
        <taxon>Pseudomonadati</taxon>
        <taxon>Pseudomonadota</taxon>
        <taxon>Gammaproteobacteria</taxon>
        <taxon>Oceanospirillales</taxon>
        <taxon>Oceanospirillaceae</taxon>
        <taxon>Marinobacterium</taxon>
    </lineage>
</organism>
<keyword evidence="5" id="KW-1185">Reference proteome</keyword>